<gene>
    <name evidence="1" type="ORF">SEA_PARTRIDGE_69</name>
</gene>
<accession>A0A1I9S7Y4</accession>
<evidence type="ECO:0000313" key="1">
    <source>
        <dbReference type="EMBL" id="AOZ62890.1"/>
    </source>
</evidence>
<sequence length="77" mass="8823">MADREVRIESFTGHSDLTIDRKGFTMVLDHFEFNEAIGWFHDCGMDTPEVMTEQEVIDLLNREYGGGLPAFLEDVRA</sequence>
<proteinExistence type="predicted"/>
<organism evidence="1 2">
    <name type="scientific">Rhodococcus phage Partridge</name>
    <dbReference type="NCBI Taxonomy" id="1897441"/>
    <lineage>
        <taxon>Viruses</taxon>
        <taxon>Duplodnaviria</taxon>
        <taxon>Heunggongvirae</taxon>
        <taxon>Uroviricota</taxon>
        <taxon>Caudoviricetes</taxon>
        <taxon>Rerduovirus</taxon>
        <taxon>Rhodococcus virus Takoda</taxon>
    </lineage>
</organism>
<dbReference type="Proteomes" id="UP000226094">
    <property type="component" value="Segment"/>
</dbReference>
<protein>
    <submittedName>
        <fullName evidence="1">Uncharacterized protein</fullName>
    </submittedName>
</protein>
<reference evidence="1 2" key="1">
    <citation type="submission" date="2016-08" db="EMBL/GenBank/DDBJ databases">
        <authorList>
            <person name="Hancock A.M."/>
            <person name="Richers M.J."/>
            <person name="Aulds L.B."/>
            <person name="Broadway M.L."/>
            <person name="Bryant E.N."/>
            <person name="Carroll B.M."/>
            <person name="Cheathem S.K."/>
            <person name="Crawford M.B."/>
            <person name="Dicus A.P."/>
            <person name="Gates S.D."/>
            <person name="Hawkins J.N."/>
            <person name="Jeansonne R.S."/>
            <person name="Jester R.T."/>
            <person name="Kim M.J."/>
            <person name="Lambert S.B."/>
            <person name="May H.R."/>
            <person name="Nguyen A.V."/>
            <person name="Patel A.S."/>
            <person name="Pham P."/>
            <person name="Robinson K.L."/>
            <person name="Sharma S."/>
            <person name="Shrestha S."/>
            <person name="Skains R.G."/>
            <person name="Johnson L."/>
            <person name="Duong Q.-N."/>
            <person name="Jeanfreau V.G."/>
            <person name="Alonzo F.L."/>
            <person name="Wiedemeier A.M.D."/>
            <person name="Gissendanner C.R."/>
            <person name="Findley A.M."/>
            <person name="Bollivar D."/>
            <person name="Garlena R.A."/>
            <person name="Russell D.A."/>
            <person name="Pope W.H."/>
            <person name="Jacobs-Sera D."/>
            <person name="Hendrix R.W."/>
            <person name="Hatfull G.F."/>
        </authorList>
    </citation>
    <scope>NUCLEOTIDE SEQUENCE [LARGE SCALE GENOMIC DNA]</scope>
</reference>
<dbReference type="EMBL" id="KX712237">
    <property type="protein sequence ID" value="AOZ62890.1"/>
    <property type="molecule type" value="Genomic_DNA"/>
</dbReference>
<name>A0A1I9S7Y4_9CAUD</name>
<evidence type="ECO:0000313" key="2">
    <source>
        <dbReference type="Proteomes" id="UP000226094"/>
    </source>
</evidence>